<evidence type="ECO:0000313" key="2">
    <source>
        <dbReference type="EMBL" id="EAU61758.1"/>
    </source>
</evidence>
<reference evidence="2 3" key="1">
    <citation type="submission" date="2006-04" db="EMBL/GenBank/DDBJ databases">
        <authorList>
            <person name="Nierman W.C."/>
        </authorList>
    </citation>
    <scope>NUCLEOTIDE SEQUENCE [LARGE SCALE GENOMIC DNA]</scope>
    <source>
        <strain evidence="2 3">DW4/3-1</strain>
    </source>
</reference>
<feature type="region of interest" description="Disordered" evidence="1">
    <location>
        <begin position="436"/>
        <end position="560"/>
    </location>
</feature>
<feature type="compositionally biased region" description="Basic and acidic residues" evidence="1">
    <location>
        <begin position="512"/>
        <end position="523"/>
    </location>
</feature>
<feature type="compositionally biased region" description="Basic residues" evidence="1">
    <location>
        <begin position="602"/>
        <end position="611"/>
    </location>
</feature>
<evidence type="ECO:0000256" key="1">
    <source>
        <dbReference type="SAM" id="MobiDB-lite"/>
    </source>
</evidence>
<feature type="compositionally biased region" description="Basic and acidic residues" evidence="1">
    <location>
        <begin position="537"/>
        <end position="547"/>
    </location>
</feature>
<dbReference type="EMBL" id="AAMD01000340">
    <property type="protein sequence ID" value="EAU61758.1"/>
    <property type="molecule type" value="Genomic_DNA"/>
</dbReference>
<feature type="compositionally biased region" description="Basic and acidic residues" evidence="1">
    <location>
        <begin position="274"/>
        <end position="289"/>
    </location>
</feature>
<feature type="region of interest" description="Disordered" evidence="1">
    <location>
        <begin position="259"/>
        <end position="289"/>
    </location>
</feature>
<feature type="region of interest" description="Disordered" evidence="1">
    <location>
        <begin position="583"/>
        <end position="611"/>
    </location>
</feature>
<dbReference type="AlphaFoldDB" id="Q08MQ1"/>
<dbReference type="Proteomes" id="UP000032702">
    <property type="component" value="Unassembled WGS sequence"/>
</dbReference>
<gene>
    <name evidence="2" type="ORF">STIAU_7234</name>
</gene>
<feature type="compositionally biased region" description="Basic and acidic residues" evidence="1">
    <location>
        <begin position="470"/>
        <end position="491"/>
    </location>
</feature>
<organism evidence="2 3">
    <name type="scientific">Stigmatella aurantiaca (strain DW4/3-1)</name>
    <dbReference type="NCBI Taxonomy" id="378806"/>
    <lineage>
        <taxon>Bacteria</taxon>
        <taxon>Pseudomonadati</taxon>
        <taxon>Myxococcota</taxon>
        <taxon>Myxococcia</taxon>
        <taxon>Myxococcales</taxon>
        <taxon>Cystobacterineae</taxon>
        <taxon>Archangiaceae</taxon>
        <taxon>Stigmatella</taxon>
    </lineage>
</organism>
<protein>
    <submittedName>
        <fullName evidence="2">Uncharacterized protein</fullName>
    </submittedName>
</protein>
<accession>Q08MQ1</accession>
<evidence type="ECO:0000313" key="3">
    <source>
        <dbReference type="Proteomes" id="UP000032702"/>
    </source>
</evidence>
<proteinExistence type="predicted"/>
<sequence>MLLRQRRGHRRERRHRDGLELLDRRLGIARLFGEHLAQLLDVQKLQLDQVRPQPAAVDHLSLEALVELGLSDEALSDQKGTELFRHEAADSRRLPGRSGCGFSSGSVRVLGQETAQGRAHQNLKIHQQRPVLDVVQIVLDPLLDGRLPAQPVDLRPTRNARLHLVSQVVAGNLPLELLDEDRALGTRPHQAHVAAQHVEELRQFVDGVLAQEGANGRAPRVLQAGHPGAGHLRVRAHGAELEDGEGAPIDAHALLGIENGPPAGELHQQRRHQHEGGRQRDGHQREHDVEGALGHPAPAIHRVALEADDGQPPKLLQPAIEGDVLVEVRHHLHIHGAQRQLLHEVLHHQLLRERQRDDDLVHGPDIEDALHLADLPQHGRAPHPPSHLGRILRKHPHHPEAQLAVLSHRLDDPAAQRSLADDEDGLQVVAAPPHFRERHPEHQPRHRDEHQGVAQKQRQREPGVALAGEVGERHQDERRGDGGLEDREHLPEVGARAVGDVEPRLVEGVGEDGQRHRQRDGRLLQRRNAILDGDEPNEARGVRQPERHRQHADVGGNLDGRVETLETTEHARTPVACQLPAAPVQIPRPHPLAPRHATASGRVRHVTRKAP</sequence>
<comment type="caution">
    <text evidence="2">The sequence shown here is derived from an EMBL/GenBank/DDBJ whole genome shotgun (WGS) entry which is preliminary data.</text>
</comment>
<name>Q08MQ1_STIAD</name>
<feature type="compositionally biased region" description="Basic and acidic residues" evidence="1">
    <location>
        <begin position="436"/>
        <end position="451"/>
    </location>
</feature>